<keyword evidence="1" id="KW-0479">Metal-binding</keyword>
<organism evidence="6 7">
    <name type="scientific">Trichoplax adhaerens</name>
    <name type="common">Trichoplax reptans</name>
    <dbReference type="NCBI Taxonomy" id="10228"/>
    <lineage>
        <taxon>Eukaryota</taxon>
        <taxon>Metazoa</taxon>
        <taxon>Placozoa</taxon>
        <taxon>Uniplacotomia</taxon>
        <taxon>Trichoplacea</taxon>
        <taxon>Trichoplacidae</taxon>
        <taxon>Trichoplax</taxon>
    </lineage>
</organism>
<dbReference type="EMBL" id="DS985265">
    <property type="protein sequence ID" value="EDV19900.1"/>
    <property type="molecule type" value="Genomic_DNA"/>
</dbReference>
<evidence type="ECO:0000256" key="1">
    <source>
        <dbReference type="ARBA" id="ARBA00022723"/>
    </source>
</evidence>
<dbReference type="SUPFAM" id="SSF57850">
    <property type="entry name" value="RING/U-box"/>
    <property type="match status" value="1"/>
</dbReference>
<dbReference type="InterPro" id="IPR018957">
    <property type="entry name" value="Znf_C3HC4_RING-type"/>
</dbReference>
<name>B3SBI7_TRIAD</name>
<dbReference type="Pfam" id="PF00097">
    <property type="entry name" value="zf-C3HC4"/>
    <property type="match status" value="1"/>
</dbReference>
<dbReference type="PROSITE" id="PS00518">
    <property type="entry name" value="ZF_RING_1"/>
    <property type="match status" value="1"/>
</dbReference>
<evidence type="ECO:0000256" key="4">
    <source>
        <dbReference type="PROSITE-ProRule" id="PRU00175"/>
    </source>
</evidence>
<dbReference type="RefSeq" id="XP_002117642.1">
    <property type="nucleotide sequence ID" value="XM_002117606.1"/>
</dbReference>
<proteinExistence type="predicted"/>
<keyword evidence="7" id="KW-1185">Reference proteome</keyword>
<evidence type="ECO:0000313" key="6">
    <source>
        <dbReference type="EMBL" id="EDV19900.1"/>
    </source>
</evidence>
<sequence length="98" mass="11238">LVLQRNMQNLRMELPKGYEVSFVGDNLSKYECAICCCALKDPVQTRCGHRFCKECIEVYIRRGGKHCPNNCQPIAINELSVDNAAKREVLNLDIYCRN</sequence>
<keyword evidence="2 4" id="KW-0863">Zinc-finger</keyword>
<dbReference type="KEGG" id="tad:TRIADDRAFT_7851"/>
<dbReference type="InterPro" id="IPR013083">
    <property type="entry name" value="Znf_RING/FYVE/PHD"/>
</dbReference>
<dbReference type="Gene3D" id="3.30.40.10">
    <property type="entry name" value="Zinc/RING finger domain, C3HC4 (zinc finger)"/>
    <property type="match status" value="1"/>
</dbReference>
<dbReference type="AlphaFoldDB" id="B3SBI7"/>
<dbReference type="InterPro" id="IPR001841">
    <property type="entry name" value="Znf_RING"/>
</dbReference>
<gene>
    <name evidence="6" type="ORF">TRIADDRAFT_7851</name>
</gene>
<dbReference type="CTD" id="6758855"/>
<reference evidence="6 7" key="1">
    <citation type="journal article" date="2008" name="Nature">
        <title>The Trichoplax genome and the nature of placozoans.</title>
        <authorList>
            <person name="Srivastava M."/>
            <person name="Begovic E."/>
            <person name="Chapman J."/>
            <person name="Putnam N.H."/>
            <person name="Hellsten U."/>
            <person name="Kawashima T."/>
            <person name="Kuo A."/>
            <person name="Mitros T."/>
            <person name="Salamov A."/>
            <person name="Carpenter M.L."/>
            <person name="Signorovitch A.Y."/>
            <person name="Moreno M.A."/>
            <person name="Kamm K."/>
            <person name="Grimwood J."/>
            <person name="Schmutz J."/>
            <person name="Shapiro H."/>
            <person name="Grigoriev I.V."/>
            <person name="Buss L.W."/>
            <person name="Schierwater B."/>
            <person name="Dellaporta S.L."/>
            <person name="Rokhsar D.S."/>
        </authorList>
    </citation>
    <scope>NUCLEOTIDE SEQUENCE [LARGE SCALE GENOMIC DNA]</scope>
    <source>
        <strain evidence="6 7">Grell-BS-1999</strain>
    </source>
</reference>
<dbReference type="FunFam" id="3.30.40.10:FF:000189">
    <property type="entry name" value="TNF receptor-associated factor"/>
    <property type="match status" value="1"/>
</dbReference>
<dbReference type="eggNOG" id="KOG0297">
    <property type="taxonomic scope" value="Eukaryota"/>
</dbReference>
<evidence type="ECO:0000259" key="5">
    <source>
        <dbReference type="PROSITE" id="PS50089"/>
    </source>
</evidence>
<accession>B3SBI7</accession>
<dbReference type="Proteomes" id="UP000009022">
    <property type="component" value="Unassembled WGS sequence"/>
</dbReference>
<evidence type="ECO:0000256" key="3">
    <source>
        <dbReference type="ARBA" id="ARBA00022833"/>
    </source>
</evidence>
<dbReference type="SMART" id="SM00184">
    <property type="entry name" value="RING"/>
    <property type="match status" value="1"/>
</dbReference>
<dbReference type="PROSITE" id="PS50089">
    <property type="entry name" value="ZF_RING_2"/>
    <property type="match status" value="1"/>
</dbReference>
<evidence type="ECO:0000313" key="7">
    <source>
        <dbReference type="Proteomes" id="UP000009022"/>
    </source>
</evidence>
<dbReference type="InterPro" id="IPR017907">
    <property type="entry name" value="Znf_RING_CS"/>
</dbReference>
<dbReference type="STRING" id="10228.B3SBI7"/>
<feature type="non-terminal residue" evidence="6">
    <location>
        <position position="98"/>
    </location>
</feature>
<dbReference type="PANTHER" id="PTHR10131">
    <property type="entry name" value="TNF RECEPTOR ASSOCIATED FACTOR"/>
    <property type="match status" value="1"/>
</dbReference>
<dbReference type="GO" id="GO:0008270">
    <property type="term" value="F:zinc ion binding"/>
    <property type="evidence" value="ECO:0007669"/>
    <property type="project" value="UniProtKB-KW"/>
</dbReference>
<dbReference type="InParanoid" id="B3SBI7"/>
<dbReference type="PANTHER" id="PTHR10131:SF94">
    <property type="entry name" value="TNF RECEPTOR-ASSOCIATED FACTOR 4"/>
    <property type="match status" value="1"/>
</dbReference>
<dbReference type="GeneID" id="6758855"/>
<feature type="non-terminal residue" evidence="6">
    <location>
        <position position="1"/>
    </location>
</feature>
<protein>
    <recommendedName>
        <fullName evidence="5">RING-type domain-containing protein</fullName>
    </recommendedName>
</protein>
<dbReference type="OMA" id="CKECIEV"/>
<feature type="domain" description="RING-type" evidence="5">
    <location>
        <begin position="32"/>
        <end position="68"/>
    </location>
</feature>
<dbReference type="OrthoDB" id="5977395at2759"/>
<dbReference type="PhylomeDB" id="B3SBI7"/>
<evidence type="ECO:0000256" key="2">
    <source>
        <dbReference type="ARBA" id="ARBA00022771"/>
    </source>
</evidence>
<keyword evidence="3" id="KW-0862">Zinc</keyword>
<dbReference type="HOGENOM" id="CLU_2339598_0_0_1"/>